<reference evidence="5" key="2">
    <citation type="submission" date="2018-05" db="EMBL/GenBank/DDBJ databases">
        <title>OpunRS2 (Oryza punctata Reference Sequence Version 2).</title>
        <authorList>
            <person name="Zhang J."/>
            <person name="Kudrna D."/>
            <person name="Lee S."/>
            <person name="Talag J."/>
            <person name="Welchert J."/>
            <person name="Wing R.A."/>
        </authorList>
    </citation>
    <scope>NUCLEOTIDE SEQUENCE [LARGE SCALE GENOMIC DNA]</scope>
</reference>
<keyword evidence="1" id="KW-0611">Plant defense</keyword>
<name>A0A0E0M9H5_ORYPU</name>
<feature type="domain" description="Disease resistance protein winged helix" evidence="4">
    <location>
        <begin position="410"/>
        <end position="479"/>
    </location>
</feature>
<dbReference type="InterPro" id="IPR027417">
    <property type="entry name" value="P-loop_NTPase"/>
</dbReference>
<reference evidence="5" key="1">
    <citation type="submission" date="2015-04" db="UniProtKB">
        <authorList>
            <consortium name="EnsemblPlants"/>
        </authorList>
    </citation>
    <scope>IDENTIFICATION</scope>
</reference>
<dbReference type="GO" id="GO:0043531">
    <property type="term" value="F:ADP binding"/>
    <property type="evidence" value="ECO:0007669"/>
    <property type="project" value="InterPro"/>
</dbReference>
<evidence type="ECO:0000313" key="5">
    <source>
        <dbReference type="EnsemblPlants" id="OPUNC10G13640.3"/>
    </source>
</evidence>
<dbReference type="Gene3D" id="1.10.10.10">
    <property type="entry name" value="Winged helix-like DNA-binding domain superfamily/Winged helix DNA-binding domain"/>
    <property type="match status" value="1"/>
</dbReference>
<keyword evidence="6" id="KW-1185">Reference proteome</keyword>
<dbReference type="EnsemblPlants" id="OPUNC10G13640.3">
    <property type="protein sequence ID" value="OPUNC10G13640.3"/>
    <property type="gene ID" value="OPUNC10G13640"/>
</dbReference>
<feature type="region of interest" description="Disordered" evidence="2">
    <location>
        <begin position="80"/>
        <end position="114"/>
    </location>
</feature>
<dbReference type="InterPro" id="IPR036388">
    <property type="entry name" value="WH-like_DNA-bd_sf"/>
</dbReference>
<dbReference type="Pfam" id="PF23559">
    <property type="entry name" value="WHD_DRP"/>
    <property type="match status" value="1"/>
</dbReference>
<feature type="domain" description="NB-ARC" evidence="3">
    <location>
        <begin position="190"/>
        <end position="338"/>
    </location>
</feature>
<dbReference type="InterPro" id="IPR044974">
    <property type="entry name" value="Disease_R_plants"/>
</dbReference>
<dbReference type="AlphaFoldDB" id="A0A0E0M9H5"/>
<dbReference type="GO" id="GO:0098542">
    <property type="term" value="P:defense response to other organism"/>
    <property type="evidence" value="ECO:0007669"/>
    <property type="project" value="TreeGrafter"/>
</dbReference>
<protein>
    <submittedName>
        <fullName evidence="5">Uncharacterized protein</fullName>
    </submittedName>
</protein>
<dbReference type="PANTHER" id="PTHR23155">
    <property type="entry name" value="DISEASE RESISTANCE PROTEIN RP"/>
    <property type="match status" value="1"/>
</dbReference>
<dbReference type="Gene3D" id="3.40.50.300">
    <property type="entry name" value="P-loop containing nucleotide triphosphate hydrolases"/>
    <property type="match status" value="1"/>
</dbReference>
<dbReference type="InterPro" id="IPR002182">
    <property type="entry name" value="NB-ARC"/>
</dbReference>
<feature type="compositionally biased region" description="Low complexity" evidence="2">
    <location>
        <begin position="80"/>
        <end position="91"/>
    </location>
</feature>
<dbReference type="Pfam" id="PF00931">
    <property type="entry name" value="NB-ARC"/>
    <property type="match status" value="1"/>
</dbReference>
<evidence type="ECO:0000259" key="3">
    <source>
        <dbReference type="Pfam" id="PF00931"/>
    </source>
</evidence>
<dbReference type="Gramene" id="OPUNC10G13640.3">
    <property type="protein sequence ID" value="OPUNC10G13640.3"/>
    <property type="gene ID" value="OPUNC10G13640"/>
</dbReference>
<evidence type="ECO:0000259" key="4">
    <source>
        <dbReference type="Pfam" id="PF23559"/>
    </source>
</evidence>
<accession>A0A0E0M9H5</accession>
<dbReference type="SUPFAM" id="SSF52540">
    <property type="entry name" value="P-loop containing nucleoside triphosphate hydrolases"/>
    <property type="match status" value="1"/>
</dbReference>
<dbReference type="Proteomes" id="UP000026962">
    <property type="component" value="Chromosome 10"/>
</dbReference>
<proteinExistence type="predicted"/>
<dbReference type="PANTHER" id="PTHR23155:SF1241">
    <property type="entry name" value="DISEASE RESISTANCE RPP13-LIKE PROTEIN 1-RELATED"/>
    <property type="match status" value="1"/>
</dbReference>
<evidence type="ECO:0000256" key="2">
    <source>
        <dbReference type="SAM" id="MobiDB-lite"/>
    </source>
</evidence>
<evidence type="ECO:0000256" key="1">
    <source>
        <dbReference type="ARBA" id="ARBA00022821"/>
    </source>
</evidence>
<sequence>MFYRLRAEDWAGKGWLGHVSHVGPELDSLKLGGPNLGLILDGDSHLAAVELLSDERSAAMTYPTTFPQMAAQVLAPASVSPAAQPASRSPRLPAPSTPRRVNATDPDGRSSTVDLDKFQVSSQPTSSRRIFWEQAESDIEYIEGRIKELAINHSTFPTEFHYRGRGEEYRGHSSSSFPPVIACGRRSDQDKIVNMLLQSDLTCNNVEVLVILGEAYIGKTTVAQLVINDELISRHFEMRLWFHVSQDFNIKMITASIIESLQGSPFHSNNLNTLQVHLGRQLHGIKFLLVLDDCWDESWHGWEKLKHPLLNGAGGSKIVVTTRSMAVARGLGTSEVYQPIKEAVIQKCKGVPFRAASLGHKVHREDDRSKCAAILQRDWDSDEFGRALESSYAQLESHLKPFYAYSSIVPLKFQFEEEWLIQLWMAQGFIQPNPNSNEAMEDTGRSYFRILVGQSIFQRALLPGEQHSYSLSWMMHYLALCVPLEE</sequence>
<dbReference type="InterPro" id="IPR058922">
    <property type="entry name" value="WHD_DRP"/>
</dbReference>
<evidence type="ECO:0000313" key="6">
    <source>
        <dbReference type="Proteomes" id="UP000026962"/>
    </source>
</evidence>
<organism evidence="5">
    <name type="scientific">Oryza punctata</name>
    <name type="common">Red rice</name>
    <dbReference type="NCBI Taxonomy" id="4537"/>
    <lineage>
        <taxon>Eukaryota</taxon>
        <taxon>Viridiplantae</taxon>
        <taxon>Streptophyta</taxon>
        <taxon>Embryophyta</taxon>
        <taxon>Tracheophyta</taxon>
        <taxon>Spermatophyta</taxon>
        <taxon>Magnoliopsida</taxon>
        <taxon>Liliopsida</taxon>
        <taxon>Poales</taxon>
        <taxon>Poaceae</taxon>
        <taxon>BOP clade</taxon>
        <taxon>Oryzoideae</taxon>
        <taxon>Oryzeae</taxon>
        <taxon>Oryzinae</taxon>
        <taxon>Oryza</taxon>
    </lineage>
</organism>
<dbReference type="HOGENOM" id="CLU_561878_0_0_1"/>